<dbReference type="GO" id="GO:0008168">
    <property type="term" value="F:methyltransferase activity"/>
    <property type="evidence" value="ECO:0007669"/>
    <property type="project" value="TreeGrafter"/>
</dbReference>
<evidence type="ECO:0000256" key="1">
    <source>
        <dbReference type="PROSITE-ProRule" id="PRU00489"/>
    </source>
</evidence>
<organism evidence="2 3">
    <name type="scientific">Jimgerdemannia flammicorona</name>
    <dbReference type="NCBI Taxonomy" id="994334"/>
    <lineage>
        <taxon>Eukaryota</taxon>
        <taxon>Fungi</taxon>
        <taxon>Fungi incertae sedis</taxon>
        <taxon>Mucoromycota</taxon>
        <taxon>Mucoromycotina</taxon>
        <taxon>Endogonomycetes</taxon>
        <taxon>Endogonales</taxon>
        <taxon>Endogonaceae</taxon>
        <taxon>Jimgerdemannia</taxon>
    </lineage>
</organism>
<evidence type="ECO:0000313" key="3">
    <source>
        <dbReference type="Proteomes" id="UP000268093"/>
    </source>
</evidence>
<comment type="caution">
    <text evidence="2">The sequence shown here is derived from an EMBL/GenBank/DDBJ whole genome shotgun (WGS) entry which is preliminary data.</text>
</comment>
<comment type="similarity">
    <text evidence="1">Belongs to the MT-A70-like family.</text>
</comment>
<evidence type="ECO:0008006" key="4">
    <source>
        <dbReference type="Google" id="ProtNLM"/>
    </source>
</evidence>
<dbReference type="InterPro" id="IPR007757">
    <property type="entry name" value="MT-A70-like"/>
</dbReference>
<proteinExistence type="inferred from homology"/>
<dbReference type="GO" id="GO:0036396">
    <property type="term" value="C:RNA N6-methyladenosine methyltransferase complex"/>
    <property type="evidence" value="ECO:0007669"/>
    <property type="project" value="TreeGrafter"/>
</dbReference>
<accession>A0A433A1M8</accession>
<name>A0A433A1M8_9FUNG</name>
<dbReference type="PROSITE" id="PS51143">
    <property type="entry name" value="MT_A70"/>
    <property type="match status" value="1"/>
</dbReference>
<reference evidence="2 3" key="1">
    <citation type="journal article" date="2018" name="New Phytol.">
        <title>Phylogenomics of Endogonaceae and evolution of mycorrhizas within Mucoromycota.</title>
        <authorList>
            <person name="Chang Y."/>
            <person name="Desiro A."/>
            <person name="Na H."/>
            <person name="Sandor L."/>
            <person name="Lipzen A."/>
            <person name="Clum A."/>
            <person name="Barry K."/>
            <person name="Grigoriev I.V."/>
            <person name="Martin F.M."/>
            <person name="Stajich J.E."/>
            <person name="Smith M.E."/>
            <person name="Bonito G."/>
            <person name="Spatafora J.W."/>
        </authorList>
    </citation>
    <scope>NUCLEOTIDE SEQUENCE [LARGE SCALE GENOMIC DNA]</scope>
    <source>
        <strain evidence="2 3">GMNB39</strain>
    </source>
</reference>
<dbReference type="Proteomes" id="UP000268093">
    <property type="component" value="Unassembled WGS sequence"/>
</dbReference>
<dbReference type="Pfam" id="PF05063">
    <property type="entry name" value="MT-A70"/>
    <property type="match status" value="1"/>
</dbReference>
<dbReference type="GO" id="GO:0005634">
    <property type="term" value="C:nucleus"/>
    <property type="evidence" value="ECO:0007669"/>
    <property type="project" value="TreeGrafter"/>
</dbReference>
<keyword evidence="3" id="KW-1185">Reference proteome</keyword>
<sequence length="219" mass="25366">MNITKLGTQFQAVYMDPPLLLPGEAPSPGKITIDQLKTLRIPSVVPKGFLFVWLEKEHLPAIVRMADAWGFKYVENFCWIQKRVNNGIAKREYRYFNKSKLSCLIFRKEGDVELRHQRNPDCVFDYVKPRREGQYSAVSTIYTIQAMDIYVMLVLILILELGDLTEDKPRFVYDVIETMLPQAVYSAENPNGEKMLELWAKRGTKRKGWTTVVQKLAES</sequence>
<dbReference type="OrthoDB" id="426718at2759"/>
<evidence type="ECO:0000313" key="2">
    <source>
        <dbReference type="EMBL" id="RUO96593.1"/>
    </source>
</evidence>
<dbReference type="PANTHER" id="PTHR12829">
    <property type="entry name" value="N6-ADENOSINE-METHYLTRANSFERASE"/>
    <property type="match status" value="1"/>
</dbReference>
<protein>
    <recommendedName>
        <fullName evidence="4">MT-A70-domain-containing protein</fullName>
    </recommendedName>
</protein>
<dbReference type="AlphaFoldDB" id="A0A433A1M8"/>
<gene>
    <name evidence="2" type="ORF">BC936DRAFT_141775</name>
</gene>
<dbReference type="EMBL" id="RBNI01020487">
    <property type="protein sequence ID" value="RUO96593.1"/>
    <property type="molecule type" value="Genomic_DNA"/>
</dbReference>
<dbReference type="PANTHER" id="PTHR12829:SF8">
    <property type="entry name" value="CHROMOSOME UNDETERMINED SCAFFOLD_82, WHOLE GENOME SHOTGUN SEQUENCE"/>
    <property type="match status" value="1"/>
</dbReference>